<organism evidence="2 3">
    <name type="scientific">Aquilegia coerulea</name>
    <name type="common">Rocky mountain columbine</name>
    <dbReference type="NCBI Taxonomy" id="218851"/>
    <lineage>
        <taxon>Eukaryota</taxon>
        <taxon>Viridiplantae</taxon>
        <taxon>Streptophyta</taxon>
        <taxon>Embryophyta</taxon>
        <taxon>Tracheophyta</taxon>
        <taxon>Spermatophyta</taxon>
        <taxon>Magnoliopsida</taxon>
        <taxon>Ranunculales</taxon>
        <taxon>Ranunculaceae</taxon>
        <taxon>Thalictroideae</taxon>
        <taxon>Aquilegia</taxon>
    </lineage>
</organism>
<dbReference type="NCBIfam" id="TIGR01640">
    <property type="entry name" value="F_box_assoc_1"/>
    <property type="match status" value="2"/>
</dbReference>
<dbReference type="OrthoDB" id="1894463at2759"/>
<dbReference type="InterPro" id="IPR050796">
    <property type="entry name" value="SCF_F-box_component"/>
</dbReference>
<dbReference type="InParanoid" id="A0A2G5CIB2"/>
<dbReference type="Pfam" id="PF00646">
    <property type="entry name" value="F-box"/>
    <property type="match status" value="1"/>
</dbReference>
<dbReference type="PANTHER" id="PTHR31672">
    <property type="entry name" value="BNACNNG10540D PROTEIN"/>
    <property type="match status" value="1"/>
</dbReference>
<name>A0A2G5CIB2_AQUCA</name>
<gene>
    <name evidence="2" type="ORF">AQUCO_05300099v1</name>
</gene>
<dbReference type="Pfam" id="PF12937">
    <property type="entry name" value="F-box-like"/>
    <property type="match status" value="1"/>
</dbReference>
<dbReference type="InterPro" id="IPR036047">
    <property type="entry name" value="F-box-like_dom_sf"/>
</dbReference>
<dbReference type="AlphaFoldDB" id="A0A2G5CIB2"/>
<proteinExistence type="predicted"/>
<reference evidence="2 3" key="1">
    <citation type="submission" date="2017-09" db="EMBL/GenBank/DDBJ databases">
        <title>WGS assembly of Aquilegia coerulea Goldsmith.</title>
        <authorList>
            <person name="Hodges S."/>
            <person name="Kramer E."/>
            <person name="Nordborg M."/>
            <person name="Tomkins J."/>
            <person name="Borevitz J."/>
            <person name="Derieg N."/>
            <person name="Yan J."/>
            <person name="Mihaltcheva S."/>
            <person name="Hayes R.D."/>
            <person name="Rokhsar D."/>
        </authorList>
    </citation>
    <scope>NUCLEOTIDE SEQUENCE [LARGE SCALE GENOMIC DNA]</scope>
    <source>
        <strain evidence="3">cv. Goldsmith</strain>
    </source>
</reference>
<evidence type="ECO:0000313" key="2">
    <source>
        <dbReference type="EMBL" id="PIA31031.1"/>
    </source>
</evidence>
<evidence type="ECO:0000313" key="3">
    <source>
        <dbReference type="Proteomes" id="UP000230069"/>
    </source>
</evidence>
<keyword evidence="3" id="KW-1185">Reference proteome</keyword>
<evidence type="ECO:0000259" key="1">
    <source>
        <dbReference type="PROSITE" id="PS50181"/>
    </source>
</evidence>
<dbReference type="SUPFAM" id="SSF81383">
    <property type="entry name" value="F-box domain"/>
    <property type="match status" value="2"/>
</dbReference>
<dbReference type="Proteomes" id="UP000230069">
    <property type="component" value="Unassembled WGS sequence"/>
</dbReference>
<feature type="domain" description="F-box" evidence="1">
    <location>
        <begin position="395"/>
        <end position="440"/>
    </location>
</feature>
<dbReference type="SMART" id="SM00256">
    <property type="entry name" value="FBOX"/>
    <property type="match status" value="2"/>
</dbReference>
<dbReference type="EMBL" id="KZ305070">
    <property type="protein sequence ID" value="PIA31031.1"/>
    <property type="molecule type" value="Genomic_DNA"/>
</dbReference>
<dbReference type="InterPro" id="IPR006527">
    <property type="entry name" value="F-box-assoc_dom_typ1"/>
</dbReference>
<dbReference type="Gene3D" id="1.20.1280.50">
    <property type="match status" value="2"/>
</dbReference>
<dbReference type="PANTHER" id="PTHR31672:SF13">
    <property type="entry name" value="F-BOX PROTEIN CPR30-LIKE"/>
    <property type="match status" value="1"/>
</dbReference>
<feature type="domain" description="F-box" evidence="1">
    <location>
        <begin position="16"/>
        <end position="61"/>
    </location>
</feature>
<protein>
    <recommendedName>
        <fullName evidence="1">F-box domain-containing protein</fullName>
    </recommendedName>
</protein>
<dbReference type="InterPro" id="IPR001810">
    <property type="entry name" value="F-box_dom"/>
</dbReference>
<dbReference type="Pfam" id="PF07734">
    <property type="entry name" value="FBA_1"/>
    <property type="match status" value="2"/>
</dbReference>
<dbReference type="InterPro" id="IPR017451">
    <property type="entry name" value="F-box-assoc_interact_dom"/>
</dbReference>
<dbReference type="PROSITE" id="PS50181">
    <property type="entry name" value="FBOX"/>
    <property type="match status" value="2"/>
</dbReference>
<sequence>MYHYQNLPPDHARKRGKINVELPQEILIDIFLRLSIKSLLGCKSVCKYWLQIVTSNHFVQLHLQLANENNPRIIFTANSEPGIIDLYSLEYEKTGNVTINYNLLLSCKLNIVGSCNGLVCLSDYLTFMMICNPSTKECIPELFVMLEPLPADYKRKVVLGFGYDPLTNIYKVVRVDISYCTRADASIDAGECIFHVYTLGTREWRRIDETPGRLSSEANVAFVNGALHWFMLSDKSRWGDNSPEFSSIISLDVGKEKFQNIPAKLFHNKECHRLGVLQGCLCTFVSRIKKNVQDCIDIWMMKEYGVEESWTKQFSVTNGIKLPRYIEPFLVQRNGGVLLKSTIRNDSKPKKFLYACEPTGNKLNIYNTIEWINANTYVESLVKLPEFARSMKTSKRMVVELPQKVLINIFLRLSNNLLLCCKCVCKQWLQIVTSPHFVQLHLHRANESNPRIIFTVQSEPGIINLYSSEYEKTGNVAINYNLSLPSPIYIVGSCNGIVCLSDYRSFMVLCNPFTEECIPEVFGVLEPLLADYTRRFTMGFGYDPLTNTYKVVRIDISYSSHVDTTPADSGEYKCHVYTLGTGIWRRLDGTPSGFFCAQNVVYVNGALHWAIVNNTSRWSDNTMLPSSIMCFDIGKEKFQILPGTFFPKNVQIRLGVLQGCFCLYGIRSSEERGVEHIDVWMMKEYGVEESWTKQFSIDYAMKPHRDFIDPLVVLRNGEILLKPEVRGNNLNLIEGLYSYDPTCNKLNDHYNTMKWMSVDTYVESLVSLASFSDKGIKEDDETTVIVG</sequence>
<accession>A0A2G5CIB2</accession>